<comment type="similarity">
    <text evidence="1">Belongs to the cytochrome P450 family.</text>
</comment>
<dbReference type="InterPro" id="IPR002397">
    <property type="entry name" value="Cyt_P450_B"/>
</dbReference>
<evidence type="ECO:0000256" key="1">
    <source>
        <dbReference type="ARBA" id="ARBA00010617"/>
    </source>
</evidence>
<evidence type="ECO:0000313" key="3">
    <source>
        <dbReference type="Proteomes" id="UP000653644"/>
    </source>
</evidence>
<name>A0ABQ3DBP5_9ACTN</name>
<protein>
    <submittedName>
        <fullName evidence="2">Cytochrome P450</fullName>
    </submittedName>
</protein>
<dbReference type="InterPro" id="IPR036396">
    <property type="entry name" value="Cyt_P450_sf"/>
</dbReference>
<dbReference type="Pfam" id="PF00067">
    <property type="entry name" value="p450"/>
    <property type="match status" value="1"/>
</dbReference>
<dbReference type="PANTHER" id="PTHR46696:SF1">
    <property type="entry name" value="CYTOCHROME P450 YJIB-RELATED"/>
    <property type="match status" value="1"/>
</dbReference>
<keyword evidence="3" id="KW-1185">Reference proteome</keyword>
<dbReference type="PRINTS" id="PR00359">
    <property type="entry name" value="BP450"/>
</dbReference>
<sequence length="423" mass="46289">MSDGRALLELLEAEEGRRDPYPLYQRLRERPPVYDERHQAVLVLRYEDCVRALSGRGFGRPDEAWVKRRIPTWQRHPAVRCLMQTMQFGDLAGHPRRRGVVSRFFTRRQIASHVASVSATVDALVDDLVAEIERHGAADVQSMLSYRLPSISIARLLGLPEEEVASFQPHSLALAKLLEPRLPEQRLAEADDSFRTLRTYVERVIEARRRHPGEDLASHLVHVHDTDPTTLSRDELVSMFASIFVAGTMNTSNFIGNGLAALLTSPDSVARLRADPGLMGTAMSEMLRHDAPMQVTRRVTVADVELGGTKLPAGTELAVVLGSANRDPAVHTAPDSFLIGRSGPPPLSFGGGAYFCLGAAMAQQESALIFSKLVSRLPGLRLAGPPVHNLGSVLRGYLRLPVTADLGSAPDAGRRTGAGRRMS</sequence>
<dbReference type="Gene3D" id="1.10.630.10">
    <property type="entry name" value="Cytochrome P450"/>
    <property type="match status" value="1"/>
</dbReference>
<dbReference type="InterPro" id="IPR001128">
    <property type="entry name" value="Cyt_P450"/>
</dbReference>
<gene>
    <name evidence="2" type="ORF">GCM10010345_90020</name>
</gene>
<dbReference type="EMBL" id="BMVN01000089">
    <property type="protein sequence ID" value="GHA73265.1"/>
    <property type="molecule type" value="Genomic_DNA"/>
</dbReference>
<accession>A0ABQ3DBP5</accession>
<proteinExistence type="inferred from homology"/>
<dbReference type="PANTHER" id="PTHR46696">
    <property type="entry name" value="P450, PUTATIVE (EUROFUNG)-RELATED"/>
    <property type="match status" value="1"/>
</dbReference>
<comment type="caution">
    <text evidence="2">The sequence shown here is derived from an EMBL/GenBank/DDBJ whole genome shotgun (WGS) entry which is preliminary data.</text>
</comment>
<reference evidence="3" key="1">
    <citation type="journal article" date="2019" name="Int. J. Syst. Evol. Microbiol.">
        <title>The Global Catalogue of Microorganisms (GCM) 10K type strain sequencing project: providing services to taxonomists for standard genome sequencing and annotation.</title>
        <authorList>
            <consortium name="The Broad Institute Genomics Platform"/>
            <consortium name="The Broad Institute Genome Sequencing Center for Infectious Disease"/>
            <person name="Wu L."/>
            <person name="Ma J."/>
        </authorList>
    </citation>
    <scope>NUCLEOTIDE SEQUENCE [LARGE SCALE GENOMIC DNA]</scope>
    <source>
        <strain evidence="3">JCM 4733</strain>
    </source>
</reference>
<dbReference type="SUPFAM" id="SSF48264">
    <property type="entry name" value="Cytochrome P450"/>
    <property type="match status" value="1"/>
</dbReference>
<dbReference type="Proteomes" id="UP000653644">
    <property type="component" value="Unassembled WGS sequence"/>
</dbReference>
<evidence type="ECO:0000313" key="2">
    <source>
        <dbReference type="EMBL" id="GHA73265.1"/>
    </source>
</evidence>
<organism evidence="2 3">
    <name type="scientific">Streptomyces canarius</name>
    <dbReference type="NCBI Taxonomy" id="285453"/>
    <lineage>
        <taxon>Bacteria</taxon>
        <taxon>Bacillati</taxon>
        <taxon>Actinomycetota</taxon>
        <taxon>Actinomycetes</taxon>
        <taxon>Kitasatosporales</taxon>
        <taxon>Streptomycetaceae</taxon>
        <taxon>Streptomyces</taxon>
    </lineage>
</organism>
<dbReference type="CDD" id="cd20625">
    <property type="entry name" value="CYP164-like"/>
    <property type="match status" value="1"/>
</dbReference>